<dbReference type="Gene3D" id="3.30.1010.10">
    <property type="entry name" value="Phosphatidylinositol 3-kinase Catalytic Subunit, Chain A, domain 4"/>
    <property type="match status" value="1"/>
</dbReference>
<dbReference type="InterPro" id="IPR011009">
    <property type="entry name" value="Kinase-like_dom_sf"/>
</dbReference>
<gene>
    <name evidence="2" type="ORF">CHILSU_LOCUS7083</name>
</gene>
<proteinExistence type="predicted"/>
<dbReference type="SMART" id="SM00146">
    <property type="entry name" value="PI3Kc"/>
    <property type="match status" value="1"/>
</dbReference>
<accession>A0ABN8B8F1</accession>
<dbReference type="Pfam" id="PF08163">
    <property type="entry name" value="DNAPKcs_CC3"/>
    <property type="match status" value="1"/>
</dbReference>
<dbReference type="SMART" id="SM01344">
    <property type="entry name" value="NUC194"/>
    <property type="match status" value="1"/>
</dbReference>
<name>A0ABN8B8F1_CHISP</name>
<organism evidence="2 3">
    <name type="scientific">Chilo suppressalis</name>
    <name type="common">Asiatic rice borer moth</name>
    <dbReference type="NCBI Taxonomy" id="168631"/>
    <lineage>
        <taxon>Eukaryota</taxon>
        <taxon>Metazoa</taxon>
        <taxon>Ecdysozoa</taxon>
        <taxon>Arthropoda</taxon>
        <taxon>Hexapoda</taxon>
        <taxon>Insecta</taxon>
        <taxon>Pterygota</taxon>
        <taxon>Neoptera</taxon>
        <taxon>Endopterygota</taxon>
        <taxon>Lepidoptera</taxon>
        <taxon>Glossata</taxon>
        <taxon>Ditrysia</taxon>
        <taxon>Pyraloidea</taxon>
        <taxon>Crambidae</taxon>
        <taxon>Crambinae</taxon>
        <taxon>Chilo</taxon>
    </lineage>
</organism>
<dbReference type="SUPFAM" id="SSF56112">
    <property type="entry name" value="Protein kinase-like (PK-like)"/>
    <property type="match status" value="1"/>
</dbReference>
<dbReference type="PROSITE" id="PS50290">
    <property type="entry name" value="PI3_4_KINASE_3"/>
    <property type="match status" value="1"/>
</dbReference>
<dbReference type="InterPro" id="IPR036940">
    <property type="entry name" value="PI3/4_kinase_cat_sf"/>
</dbReference>
<dbReference type="PANTHER" id="PTHR11139">
    <property type="entry name" value="ATAXIA TELANGIECTASIA MUTATED ATM -RELATED"/>
    <property type="match status" value="1"/>
</dbReference>
<dbReference type="Gene3D" id="1.10.1070.11">
    <property type="entry name" value="Phosphatidylinositol 3-/4-kinase, catalytic domain"/>
    <property type="match status" value="1"/>
</dbReference>
<sequence>MEDWELIVESYPAVPDLRLFSKMLKTAEVALNGDLAAFESDWIISTLFYKPVNLFETVTSNCHDSQWCKPICDAFKLICCVVEKYSLDYDNIVTLCLVSYAPQIRKDALKCLTAVARVTEEAGRDVHKLVSELEQIVTGKAPLAVLIGTIAEYHPELVADEVHRIWRLFLNLLDSNKNTDTVVSSVLEGIRGLFKHFGQDLPVIEFRDLYSKISCEYIEKKGCEKECLQILELYSDLFKELLAKDLSIRERLWSRQESAALKSVYAALATTVDNQKLQIITDTELQPRFLSDSTEVKFTALSITRVLSIQYGVTAKTEGYVDVPVLQQELNIGNVTVDTASAVLWCIESNALHSDSLLQTAILFYTNIPNSKRKSIVVYGLLNAPEDVRKAAVTLLISESCQLTDSSHNIDKYMPLWSDLFDSKGGKDTMVLERRSLVFGDVMAYLFAVLESILDEGCETLPDKLSPLLTLTFHILTIYPQEEDTSVHCKKLLRLLSDCMHAVTAPLLSAVVVSSQHAGIKLTEYCAKIRVDKCSNEALLCECCFMLIQGDAGVDVDNVLEALQILFSRGNVDPKILIQALQRLENVITEHDDLDTEKLNHIIHLVSKMRTLKDKSDKYARLLHKDIIVFLGKYGNDNCSEICKENSVIARLKDKLFLNIPNTEDGKIYKVNLQRISQLAIVHEDPEALQKLLAIICASLHNKDDPDLQLVLTNIIQASCRAHAHSSIQGVESIHAAVLLCRTVPCVCALLTAIGSEQSPGARKMLSDALEGSLLLESGSELTELLVRTAADEAIAMMGSGNATTRSGGLNVTEALLAALKDNHILQQTILPDLLTLILETSDFDAKDTFQNATKILLDNIQIYDKNTIKETIVKLAKNVVKTDNFNNSIDVKLFKVKVEETSCLMVDVENFDDEVVEVCLSGLSENFGKVVYFMGEYKMGLGAGVFGEVLERIVVLSMDGKGLEGDFTAEAALKFLQEYCDVLYDTNREMTSKAFGHIVSNLHPNNVISLRKQINNFAIVHKKHLKHSSIQETYKNWCSKYQINSAILIEDFSDDIENLNANTVRAMRIYVELFNIALYDDTMLHTICYNILDFYAVKEEKQLDTCKEYFTDLLFVSLKSLTVDNIKKFFRVAYEKADVRFLSYFMNVLMKYFLTKPYILLNGDMKHMAMILKYILQETLKRKHDDTFYNGVLELIDEVWPIFDPILTFEDKHYVLTLANRLPIRMKAESNGMQWAIRECIARENIEDKIRLVQLLPGGDECSLSYRSLASLLPTRMSELTGSQHTALRVILDSLANTADGTLLNIIANLADRDPSKGWWDDAMASSVASLARGDCLKHRQGTIAKEEDDTVLMSIANTLFEIPSSGVYHRLLIPLLRYSTTSFCEQFYCNGLNKLLTTLNTWPRGPTPGCEELMRTLKGHARAMALITLAFERIPLNSLKSPESVLYSQVANKQSSYLIKRVCTLCHTLRSKTIPDEASEDLKDCYRQCLVQNYKCFCAAVCVSRPAEKFYSFLFELKEWEKMVDSNVVYKLPLQSQWNKGRKLHLVAANVPSEGDYLKGLTGTRTSGTLHTRLFLRTLSDDPLKYDLHQIGDQDANAQDLELLANELNKVELVLPLTALVSHAARLTHYKWRESLSQALKQGTRNTRWILAQVICNCKEELSPHASVIRPALLELVADTACDNGGKKTLNGLHIDVLETVLHYEMSPLPELSYSHLSSTIEYLINTAIDNGHRTSIFGTLLPMLGKLAELYTERELRWNGFDECFSAPTKLKYLLSVLLVITKHRVNVTNLLQTLCNLDQKYWSQEPRLSELFGYALSCASERAVYLSQHRRFLARRVGDVDYVKLVYNAQKGYPKLVDEAIFKVITDLTPKSVGTNKTWCLKILSSYVEHTTDATATISDMFETIDICSLLQESNIEALCVLKHGCSKMGGRLRRRVGNTLVGLCSSTDVKVRRPALEVALKIFQDLFKPQSSEPPQKRRKLTPDTSQSLILTGGDDPETGRVMECVSRGLADYDEDLAKAMRNGVSLCLNTEDMGVRLAECFMLAMSIPAVTRKGDVCACVCVFLQILFQHVRTQHRFQVLKLSEEPMIVRDSTAGPPKLLTNSRTYHGTFLSVASRKIKKIKEAPVSKGIDIQIPINDILGTMIQFAKDKPDVAQALCLQVLKSVLAHSGPGFDARAALSRLVRDMLDSTLGELTPLAVEMGRILVDQMQVMPGFRNTMDKLKQSTKRTEGEAVISLLVEDLLLRSGEDVFVLPFMKHDETLLMEVEPSSATSLDDITSAFGKLSDWDKLTVQSKYVLKNSGLPQLWVDAYTFKSWIDVYEVPNTKSWFNKLVVTYKDESKQDGLRWLKETDRWPRDHFHVSTVAEAIQYHTSDNYVDIKLPGCIRPADCLAEWAARLMIRRMASPSSDSISEDISLPGDLELMWCKEANDRMLPYLALNCASVNINGAMGVAQLVSWHIEKARALRTIGLDNEDMDMLKESLSLLESTTLAIDTADLDVIVLNKLKLSLHQDIGSITKQKVLEALTVVGSYTESRNLSRKNKQALSSLYELTMTYYDDIWINEPSKCDLISNMADVLGSMADLGLSCRSEMLLSVILNRLDDIDIVDAATSKKLLGKICTMISGLNEFSLEAIKGHVTRFPVDVIDEFPDIRDAVTHACEEDNVRRCLQLVCDPRHSLSLRCAKLLQITDPQEWKTNLDLLKANVFENPYAASSTEYNLLNKYRDDFYKIEHFEATDHSQRILILDKVLKDLSQKVTDRRTLRLSQLCPALTQRMEVGSERDRCMSRLLRLGKLSLVKFYEQVSVFTSAITRPVVIRALLSDGSSRLYISKVGERLKVDAAAQTIARAGDSITGSRFQGYTVTPLGEDSGLIEYLEENVTFREMISSVHDLEEISRGLSKSIISTSPMDKFMTLCKQIPAYTLRSAVENNCSSVEDFIAKKRHFTETLCSLTLFGSILGLGDRHLENLLYIRNTGAACCVDWANSLQYGRGELPPARITRNVLGLVDGEVLEAKLQNMLLALRSSHKLFSNTIELVFKRLGQEFQDKFSYISKFLRGVASTYDLSEMSLSEDEHKYSEQLRILREIFGKDTQREYSVVEQVNILLRQCTHPRILSITREGWEAYI</sequence>
<evidence type="ECO:0000259" key="1">
    <source>
        <dbReference type="PROSITE" id="PS50290"/>
    </source>
</evidence>
<reference evidence="2" key="1">
    <citation type="submission" date="2021-12" db="EMBL/GenBank/DDBJ databases">
        <authorList>
            <person name="King R."/>
        </authorList>
    </citation>
    <scope>NUCLEOTIDE SEQUENCE</scope>
</reference>
<dbReference type="Proteomes" id="UP001153292">
    <property type="component" value="Chromosome 26"/>
</dbReference>
<evidence type="ECO:0000313" key="2">
    <source>
        <dbReference type="EMBL" id="CAH0403795.1"/>
    </source>
</evidence>
<dbReference type="SUPFAM" id="SSF48371">
    <property type="entry name" value="ARM repeat"/>
    <property type="match status" value="2"/>
</dbReference>
<protein>
    <recommendedName>
        <fullName evidence="1">PI3K/PI4K catalytic domain-containing protein</fullName>
    </recommendedName>
</protein>
<dbReference type="InterPro" id="IPR016024">
    <property type="entry name" value="ARM-type_fold"/>
</dbReference>
<dbReference type="InterPro" id="IPR050517">
    <property type="entry name" value="DDR_Repair_Kinase"/>
</dbReference>
<dbReference type="InterPro" id="IPR012582">
    <property type="entry name" value="DNAPKcs_CC3"/>
</dbReference>
<evidence type="ECO:0000313" key="3">
    <source>
        <dbReference type="Proteomes" id="UP001153292"/>
    </source>
</evidence>
<feature type="domain" description="PI3K/PI4K catalytic" evidence="1">
    <location>
        <begin position="2807"/>
        <end position="3124"/>
    </location>
</feature>
<dbReference type="PANTHER" id="PTHR11139:SF68">
    <property type="entry name" value="DNA-DEPENDENT PROTEIN KINASE CATALYTIC SUBUNIT"/>
    <property type="match status" value="1"/>
</dbReference>
<dbReference type="InterPro" id="IPR000403">
    <property type="entry name" value="PI3/4_kinase_cat_dom"/>
</dbReference>
<dbReference type="Pfam" id="PF00454">
    <property type="entry name" value="PI3_PI4_kinase"/>
    <property type="match status" value="1"/>
</dbReference>
<keyword evidence="3" id="KW-1185">Reference proteome</keyword>
<dbReference type="EMBL" id="OU963919">
    <property type="protein sequence ID" value="CAH0403795.1"/>
    <property type="molecule type" value="Genomic_DNA"/>
</dbReference>